<evidence type="ECO:0000313" key="2">
    <source>
        <dbReference type="EMBL" id="TQL58822.1"/>
    </source>
</evidence>
<comment type="caution">
    <text evidence="2">The sequence shown here is derived from an EMBL/GenBank/DDBJ whole genome shotgun (WGS) entry which is preliminary data.</text>
</comment>
<feature type="domain" description="Elongation factor G-binding protein C-terminal treble-clef zinc-finger" evidence="1">
    <location>
        <begin position="9"/>
        <end position="160"/>
    </location>
</feature>
<keyword evidence="3" id="KW-1185">Reference proteome</keyword>
<name>A0A542ZEQ6_9MICO</name>
<dbReference type="GO" id="GO:0008270">
    <property type="term" value="F:zinc ion binding"/>
    <property type="evidence" value="ECO:0007669"/>
    <property type="project" value="UniProtKB-KW"/>
</dbReference>
<reference evidence="2 3" key="1">
    <citation type="submission" date="2019-06" db="EMBL/GenBank/DDBJ databases">
        <title>Sequencing the genomes of 1000 actinobacteria strains.</title>
        <authorList>
            <person name="Klenk H.-P."/>
        </authorList>
    </citation>
    <scope>NUCLEOTIDE SEQUENCE [LARGE SCALE GENOMIC DNA]</scope>
    <source>
        <strain evidence="2 3">DSM 18082</strain>
    </source>
</reference>
<proteinExistence type="predicted"/>
<dbReference type="RefSeq" id="WP_141786914.1">
    <property type="nucleotide sequence ID" value="NZ_BAAAKX010000003.1"/>
</dbReference>
<sequence length="162" mass="17409">MEPLTAAAVRGSFVNLSKTQAKALNLPAGLEQSDWDTLDYLGWRDPKAPARAYLVLWRDGKPLGLALRAPSTSGSRGSALCNLCWSAHKPSDVVLFVAPRAGSAGRDGNTVGTYICADLACSLYVRGLRPLELPQGESMVEPAERARRLTDRLGAFVDRVLA</sequence>
<organism evidence="2 3">
    <name type="scientific">Oryzihumus leptocrescens</name>
    <dbReference type="NCBI Taxonomy" id="297536"/>
    <lineage>
        <taxon>Bacteria</taxon>
        <taxon>Bacillati</taxon>
        <taxon>Actinomycetota</taxon>
        <taxon>Actinomycetes</taxon>
        <taxon>Micrococcales</taxon>
        <taxon>Intrasporangiaceae</taxon>
        <taxon>Oryzihumus</taxon>
    </lineage>
</organism>
<dbReference type="OrthoDB" id="4171838at2"/>
<keyword evidence="2" id="KW-0479">Metal-binding</keyword>
<dbReference type="Pfam" id="PF16571">
    <property type="entry name" value="FBP_C"/>
    <property type="match status" value="1"/>
</dbReference>
<keyword evidence="2" id="KW-0862">Zinc</keyword>
<protein>
    <submittedName>
        <fullName evidence="2">Treble-clef zinc-finger protein</fullName>
    </submittedName>
</protein>
<evidence type="ECO:0000259" key="1">
    <source>
        <dbReference type="Pfam" id="PF16571"/>
    </source>
</evidence>
<keyword evidence="2" id="KW-0863">Zinc-finger</keyword>
<gene>
    <name evidence="2" type="ORF">FB474_0161</name>
</gene>
<dbReference type="InterPro" id="IPR032330">
    <property type="entry name" value="EF-G-binding_C"/>
</dbReference>
<dbReference type="EMBL" id="VFOQ01000001">
    <property type="protein sequence ID" value="TQL58822.1"/>
    <property type="molecule type" value="Genomic_DNA"/>
</dbReference>
<dbReference type="AlphaFoldDB" id="A0A542ZEQ6"/>
<dbReference type="Proteomes" id="UP000319514">
    <property type="component" value="Unassembled WGS sequence"/>
</dbReference>
<accession>A0A542ZEQ6</accession>
<evidence type="ECO:0000313" key="3">
    <source>
        <dbReference type="Proteomes" id="UP000319514"/>
    </source>
</evidence>